<dbReference type="KEGG" id="fro:AALO17_15300"/>
<dbReference type="AlphaFoldDB" id="A0A140DVI7"/>
<sequence length="38" mass="4644">MTRQAYKQKLRTGKFTALECRKYCERFGKTFEYLFATE</sequence>
<name>A0A140DVI7_9FIRM</name>
<organism evidence="1 2">
    <name type="scientific">Faecalibaculum rodentium</name>
    <dbReference type="NCBI Taxonomy" id="1702221"/>
    <lineage>
        <taxon>Bacteria</taxon>
        <taxon>Bacillati</taxon>
        <taxon>Bacillota</taxon>
        <taxon>Erysipelotrichia</taxon>
        <taxon>Erysipelotrichales</taxon>
        <taxon>Erysipelotrichaceae</taxon>
        <taxon>Faecalibaculum</taxon>
    </lineage>
</organism>
<evidence type="ECO:0000313" key="1">
    <source>
        <dbReference type="EMBL" id="AMK54664.1"/>
    </source>
</evidence>
<keyword evidence="2" id="KW-1185">Reference proteome</keyword>
<accession>A0A140DVI7</accession>
<evidence type="ECO:0000313" key="2">
    <source>
        <dbReference type="Proteomes" id="UP000069771"/>
    </source>
</evidence>
<reference evidence="1 2" key="1">
    <citation type="journal article" date="2016" name="Gut Pathog.">
        <title>Whole genome sequencing of "Faecalibaculum rodentium" ALO17, isolated from C57BL/6J laboratory mouse feces.</title>
        <authorList>
            <person name="Lim S."/>
            <person name="Chang D.H."/>
            <person name="Ahn S."/>
            <person name="Kim B.C."/>
        </authorList>
    </citation>
    <scope>NUCLEOTIDE SEQUENCE [LARGE SCALE GENOMIC DNA]</scope>
    <source>
        <strain evidence="1 2">Alo17</strain>
    </source>
</reference>
<protein>
    <submittedName>
        <fullName evidence="1">Uncharacterized protein</fullName>
    </submittedName>
</protein>
<gene>
    <name evidence="1" type="ORF">AALO17_15300</name>
</gene>
<proteinExistence type="predicted"/>
<dbReference type="EMBL" id="CP011391">
    <property type="protein sequence ID" value="AMK54664.1"/>
    <property type="molecule type" value="Genomic_DNA"/>
</dbReference>
<dbReference type="STRING" id="1702221.AALO17_15300"/>
<dbReference type="Proteomes" id="UP000069771">
    <property type="component" value="Chromosome"/>
</dbReference>